<keyword evidence="10 15" id="KW-0808">Transferase</keyword>
<dbReference type="InterPro" id="IPR024893">
    <property type="entry name" value="ATP_PRibTrfase_HisG_short"/>
</dbReference>
<dbReference type="GO" id="GO:0005524">
    <property type="term" value="F:ATP binding"/>
    <property type="evidence" value="ECO:0007669"/>
    <property type="project" value="UniProtKB-KW"/>
</dbReference>
<evidence type="ECO:0000256" key="1">
    <source>
        <dbReference type="ARBA" id="ARBA00000915"/>
    </source>
</evidence>
<dbReference type="Proteomes" id="UP000621436">
    <property type="component" value="Unassembled WGS sequence"/>
</dbReference>
<dbReference type="EMBL" id="JADPIE010000009">
    <property type="protein sequence ID" value="MBF8438088.1"/>
    <property type="molecule type" value="Genomic_DNA"/>
</dbReference>
<dbReference type="Pfam" id="PF01634">
    <property type="entry name" value="HisG"/>
    <property type="match status" value="1"/>
</dbReference>
<evidence type="ECO:0000256" key="2">
    <source>
        <dbReference type="ARBA" id="ARBA00004496"/>
    </source>
</evidence>
<organism evidence="17 18">
    <name type="scientific">Halonatronomonas betaini</name>
    <dbReference type="NCBI Taxonomy" id="2778430"/>
    <lineage>
        <taxon>Bacteria</taxon>
        <taxon>Bacillati</taxon>
        <taxon>Bacillota</taxon>
        <taxon>Clostridia</taxon>
        <taxon>Halanaerobiales</taxon>
        <taxon>Halarsenatibacteraceae</taxon>
        <taxon>Halonatronomonas</taxon>
    </lineage>
</organism>
<evidence type="ECO:0000256" key="13">
    <source>
        <dbReference type="ARBA" id="ARBA00023102"/>
    </source>
</evidence>
<evidence type="ECO:0000313" key="18">
    <source>
        <dbReference type="Proteomes" id="UP000621436"/>
    </source>
</evidence>
<evidence type="ECO:0000256" key="4">
    <source>
        <dbReference type="ARBA" id="ARBA00009489"/>
    </source>
</evidence>
<dbReference type="NCBIfam" id="TIGR00070">
    <property type="entry name" value="hisG"/>
    <property type="match status" value="1"/>
</dbReference>
<evidence type="ECO:0000256" key="8">
    <source>
        <dbReference type="ARBA" id="ARBA00022605"/>
    </source>
</evidence>
<evidence type="ECO:0000256" key="5">
    <source>
        <dbReference type="ARBA" id="ARBA00011946"/>
    </source>
</evidence>
<dbReference type="GO" id="GO:0000105">
    <property type="term" value="P:L-histidine biosynthetic process"/>
    <property type="evidence" value="ECO:0007669"/>
    <property type="project" value="UniProtKB-UniRule"/>
</dbReference>
<protein>
    <recommendedName>
        <fullName evidence="6 15">ATP phosphoribosyltransferase</fullName>
        <shortName evidence="15">ATP-PRT</shortName>
        <shortName evidence="15">ATP-PRTase</shortName>
        <ecNumber evidence="5 15">2.4.2.17</ecNumber>
    </recommendedName>
</protein>
<keyword evidence="9 15" id="KW-0328">Glycosyltransferase</keyword>
<evidence type="ECO:0000256" key="15">
    <source>
        <dbReference type="HAMAP-Rule" id="MF_01018"/>
    </source>
</evidence>
<dbReference type="PANTHER" id="PTHR21403:SF8">
    <property type="entry name" value="ATP PHOSPHORIBOSYLTRANSFERASE"/>
    <property type="match status" value="1"/>
</dbReference>
<evidence type="ECO:0000256" key="12">
    <source>
        <dbReference type="ARBA" id="ARBA00022840"/>
    </source>
</evidence>
<dbReference type="GO" id="GO:0005737">
    <property type="term" value="C:cytoplasm"/>
    <property type="evidence" value="ECO:0007669"/>
    <property type="project" value="UniProtKB-SubCell"/>
</dbReference>
<comment type="pathway">
    <text evidence="3 15">Amino-acid biosynthesis; L-histidine biosynthesis; L-histidine from 5-phospho-alpha-D-ribose 1-diphosphate: step 1/9.</text>
</comment>
<keyword evidence="12 15" id="KW-0067">ATP-binding</keyword>
<comment type="subcellular location">
    <subcellularLocation>
        <location evidence="2 15">Cytoplasm</location>
    </subcellularLocation>
</comment>
<keyword evidence="13 15" id="KW-0368">Histidine biosynthesis</keyword>
<comment type="function">
    <text evidence="14 15">Catalyzes the condensation of ATP and 5-phosphoribose 1-diphosphate to form N'-(5'-phosphoribosyl)-ATP (PR-ATP). Has a crucial role in the pathway because the rate of histidine biosynthesis seems to be controlled primarily by regulation of HisG enzymatic activity.</text>
</comment>
<comment type="caution">
    <text evidence="17">The sequence shown here is derived from an EMBL/GenBank/DDBJ whole genome shotgun (WGS) entry which is preliminary data.</text>
</comment>
<dbReference type="AlphaFoldDB" id="A0A931F9Z1"/>
<dbReference type="SUPFAM" id="SSF53850">
    <property type="entry name" value="Periplasmic binding protein-like II"/>
    <property type="match status" value="1"/>
</dbReference>
<evidence type="ECO:0000259" key="16">
    <source>
        <dbReference type="Pfam" id="PF01634"/>
    </source>
</evidence>
<dbReference type="HAMAP" id="MF_01018">
    <property type="entry name" value="HisG_Short"/>
    <property type="match status" value="1"/>
</dbReference>
<dbReference type="InterPro" id="IPR018198">
    <property type="entry name" value="ATP_PRibTrfase_CS"/>
</dbReference>
<evidence type="ECO:0000256" key="9">
    <source>
        <dbReference type="ARBA" id="ARBA00022676"/>
    </source>
</evidence>
<feature type="domain" description="ATP phosphoribosyltransferase catalytic" evidence="16">
    <location>
        <begin position="57"/>
        <end position="212"/>
    </location>
</feature>
<comment type="domain">
    <text evidence="15">Lacks the C-terminal regulatory region which is replaced by HisZ.</text>
</comment>
<comment type="catalytic activity">
    <reaction evidence="1 15">
        <text>1-(5-phospho-beta-D-ribosyl)-ATP + diphosphate = 5-phospho-alpha-D-ribose 1-diphosphate + ATP</text>
        <dbReference type="Rhea" id="RHEA:18473"/>
        <dbReference type="ChEBI" id="CHEBI:30616"/>
        <dbReference type="ChEBI" id="CHEBI:33019"/>
        <dbReference type="ChEBI" id="CHEBI:58017"/>
        <dbReference type="ChEBI" id="CHEBI:73183"/>
        <dbReference type="EC" id="2.4.2.17"/>
    </reaction>
</comment>
<dbReference type="RefSeq" id="WP_270455185.1">
    <property type="nucleotide sequence ID" value="NZ_JADPIE010000009.1"/>
</dbReference>
<keyword evidence="8 15" id="KW-0028">Amino-acid biosynthesis</keyword>
<dbReference type="InterPro" id="IPR001348">
    <property type="entry name" value="ATP_PRibTrfase_HisG"/>
</dbReference>
<name>A0A931F9Z1_9FIRM</name>
<accession>A0A931F9Z1</accession>
<dbReference type="EC" id="2.4.2.17" evidence="5 15"/>
<sequence length="218" mass="23929">MSELNLKIAMPKGRLFSQVLEVCSNTPLIGQDNNLSTLSRKLVQRVDETGNEFMLTKPVDVPAYVEHGAADLGFTGKDVIAEKERNIYEVFDLEIGKCSLVVAIPDKLKYENPEELPDNLRVATSYPNLTANYFNDLGIKVEVIQLGGSVELAPLVDLADIIVDITSTGTTLRKNNLKAIGTILDSSVRMIVNRMSYRTNSNLIDEIISGIKSNVGSN</sequence>
<evidence type="ECO:0000256" key="7">
    <source>
        <dbReference type="ARBA" id="ARBA00022490"/>
    </source>
</evidence>
<proteinExistence type="inferred from homology"/>
<gene>
    <name evidence="15" type="primary">hisG</name>
    <name evidence="17" type="ORF">I0Q91_13430</name>
</gene>
<comment type="similarity">
    <text evidence="4 15">Belongs to the ATP phosphoribosyltransferase family. Short subfamily.</text>
</comment>
<evidence type="ECO:0000256" key="10">
    <source>
        <dbReference type="ARBA" id="ARBA00022679"/>
    </source>
</evidence>
<reference evidence="17" key="1">
    <citation type="submission" date="2020-11" db="EMBL/GenBank/DDBJ databases">
        <title>Halonatronomonas betainensis gen. nov., sp. nov. a novel haloalkaliphilic representative of the family Halanaerobiacae capable of betaine degradation.</title>
        <authorList>
            <person name="Boltyanskaya Y."/>
            <person name="Kevbrin V."/>
            <person name="Detkova E."/>
            <person name="Grouzdev D.S."/>
            <person name="Koziaeva V."/>
            <person name="Zhilina T."/>
        </authorList>
    </citation>
    <scope>NUCLEOTIDE SEQUENCE</scope>
    <source>
        <strain evidence="17">Z-7014</strain>
    </source>
</reference>
<dbReference type="PROSITE" id="PS01316">
    <property type="entry name" value="ATP_P_PHORIBOSYLTR"/>
    <property type="match status" value="1"/>
</dbReference>
<dbReference type="InterPro" id="IPR013820">
    <property type="entry name" value="ATP_PRibTrfase_cat"/>
</dbReference>
<keyword evidence="7 15" id="KW-0963">Cytoplasm</keyword>
<evidence type="ECO:0000256" key="6">
    <source>
        <dbReference type="ARBA" id="ARBA00020998"/>
    </source>
</evidence>
<evidence type="ECO:0000256" key="3">
    <source>
        <dbReference type="ARBA" id="ARBA00004667"/>
    </source>
</evidence>
<evidence type="ECO:0000256" key="14">
    <source>
        <dbReference type="ARBA" id="ARBA00024861"/>
    </source>
</evidence>
<dbReference type="PANTHER" id="PTHR21403">
    <property type="entry name" value="ATP PHOSPHORIBOSYLTRANSFERASE ATP-PRTASE"/>
    <property type="match status" value="1"/>
</dbReference>
<keyword evidence="11 15" id="KW-0547">Nucleotide-binding</keyword>
<dbReference type="CDD" id="cd13595">
    <property type="entry name" value="PBP2_HisGs"/>
    <property type="match status" value="1"/>
</dbReference>
<keyword evidence="18" id="KW-1185">Reference proteome</keyword>
<dbReference type="GO" id="GO:0003879">
    <property type="term" value="F:ATP phosphoribosyltransferase activity"/>
    <property type="evidence" value="ECO:0007669"/>
    <property type="project" value="UniProtKB-UniRule"/>
</dbReference>
<dbReference type="Gene3D" id="3.40.190.10">
    <property type="entry name" value="Periplasmic binding protein-like II"/>
    <property type="match status" value="2"/>
</dbReference>
<evidence type="ECO:0000313" key="17">
    <source>
        <dbReference type="EMBL" id="MBF8438088.1"/>
    </source>
</evidence>
<evidence type="ECO:0000256" key="11">
    <source>
        <dbReference type="ARBA" id="ARBA00022741"/>
    </source>
</evidence>
<dbReference type="FunFam" id="3.40.190.10:FF:000008">
    <property type="entry name" value="ATP phosphoribosyltransferase"/>
    <property type="match status" value="1"/>
</dbReference>
<comment type="subunit">
    <text evidence="15">Heteromultimer composed of HisG and HisZ subunits.</text>
</comment>